<organism evidence="1 2">
    <name type="scientific">Trifolium medium</name>
    <dbReference type="NCBI Taxonomy" id="97028"/>
    <lineage>
        <taxon>Eukaryota</taxon>
        <taxon>Viridiplantae</taxon>
        <taxon>Streptophyta</taxon>
        <taxon>Embryophyta</taxon>
        <taxon>Tracheophyta</taxon>
        <taxon>Spermatophyta</taxon>
        <taxon>Magnoliopsida</taxon>
        <taxon>eudicotyledons</taxon>
        <taxon>Gunneridae</taxon>
        <taxon>Pentapetalae</taxon>
        <taxon>rosids</taxon>
        <taxon>fabids</taxon>
        <taxon>Fabales</taxon>
        <taxon>Fabaceae</taxon>
        <taxon>Papilionoideae</taxon>
        <taxon>50 kb inversion clade</taxon>
        <taxon>NPAAA clade</taxon>
        <taxon>Hologalegina</taxon>
        <taxon>IRL clade</taxon>
        <taxon>Trifolieae</taxon>
        <taxon>Trifolium</taxon>
    </lineage>
</organism>
<accession>A0A392T5R5</accession>
<dbReference type="EMBL" id="LXQA010502903">
    <property type="protein sequence ID" value="MCI55864.1"/>
    <property type="molecule type" value="Genomic_DNA"/>
</dbReference>
<sequence length="12" mass="1478">MSTPFEGAYRYR</sequence>
<name>A0A392T5R5_9FABA</name>
<keyword evidence="2" id="KW-1185">Reference proteome</keyword>
<reference evidence="1 2" key="1">
    <citation type="journal article" date="2018" name="Front. Plant Sci.">
        <title>Red Clover (Trifolium pratense) and Zigzag Clover (T. medium) - A Picture of Genomic Similarities and Differences.</title>
        <authorList>
            <person name="Dluhosova J."/>
            <person name="Istvanek J."/>
            <person name="Nedelnik J."/>
            <person name="Repkova J."/>
        </authorList>
    </citation>
    <scope>NUCLEOTIDE SEQUENCE [LARGE SCALE GENOMIC DNA]</scope>
    <source>
        <strain evidence="2">cv. 10/8</strain>
        <tissue evidence="1">Leaf</tissue>
    </source>
</reference>
<evidence type="ECO:0000313" key="2">
    <source>
        <dbReference type="Proteomes" id="UP000265520"/>
    </source>
</evidence>
<dbReference type="Proteomes" id="UP000265520">
    <property type="component" value="Unassembled WGS sequence"/>
</dbReference>
<comment type="caution">
    <text evidence="1">The sequence shown here is derived from an EMBL/GenBank/DDBJ whole genome shotgun (WGS) entry which is preliminary data.</text>
</comment>
<protein>
    <submittedName>
        <fullName evidence="1">Uncharacterized protein</fullName>
    </submittedName>
</protein>
<feature type="non-terminal residue" evidence="1">
    <location>
        <position position="12"/>
    </location>
</feature>
<evidence type="ECO:0000313" key="1">
    <source>
        <dbReference type="EMBL" id="MCI55864.1"/>
    </source>
</evidence>
<proteinExistence type="predicted"/>